<sequence length="51" mass="5933">MIVRRRTWFYRLAGQRFAHVITFENPITAAKVKEALGRTIGMPVELWGRST</sequence>
<evidence type="ECO:0000313" key="2">
    <source>
        <dbReference type="Proteomes" id="UP000031637"/>
    </source>
</evidence>
<dbReference type="RefSeq" id="WP_171817325.1">
    <property type="nucleotide sequence ID" value="NZ_AP012547.1"/>
</dbReference>
<dbReference type="KEGG" id="shd:SUTH_01272"/>
<dbReference type="Proteomes" id="UP000031637">
    <property type="component" value="Chromosome"/>
</dbReference>
<name>W0SDQ2_9PROT</name>
<evidence type="ECO:0000313" key="1">
    <source>
        <dbReference type="EMBL" id="BAO29072.1"/>
    </source>
</evidence>
<protein>
    <submittedName>
        <fullName evidence="1">Uncharacterized protein</fullName>
    </submittedName>
</protein>
<dbReference type="AlphaFoldDB" id="W0SDQ2"/>
<accession>W0SDQ2</accession>
<organism evidence="1 2">
    <name type="scientific">Sulfuritalea hydrogenivorans sk43H</name>
    <dbReference type="NCBI Taxonomy" id="1223802"/>
    <lineage>
        <taxon>Bacteria</taxon>
        <taxon>Pseudomonadati</taxon>
        <taxon>Pseudomonadota</taxon>
        <taxon>Betaproteobacteria</taxon>
        <taxon>Nitrosomonadales</taxon>
        <taxon>Sterolibacteriaceae</taxon>
        <taxon>Sulfuritalea</taxon>
    </lineage>
</organism>
<dbReference type="HOGENOM" id="CLU_3104637_0_0_4"/>
<gene>
    <name evidence="1" type="ORF">SUTH_01272</name>
</gene>
<reference evidence="1 2" key="1">
    <citation type="journal article" date="2014" name="Syst. Appl. Microbiol.">
        <title>Complete genomes of freshwater sulfur oxidizers Sulfuricella denitrificans skB26 and Sulfuritalea hydrogenivorans sk43H: genetic insights into the sulfur oxidation pathway of betaproteobacteria.</title>
        <authorList>
            <person name="Watanabe T."/>
            <person name="Kojima H."/>
            <person name="Fukui M."/>
        </authorList>
    </citation>
    <scope>NUCLEOTIDE SEQUENCE [LARGE SCALE GENOMIC DNA]</scope>
    <source>
        <strain evidence="1">DSM22779</strain>
    </source>
</reference>
<keyword evidence="2" id="KW-1185">Reference proteome</keyword>
<proteinExistence type="predicted"/>
<dbReference type="STRING" id="1223802.SUTH_01272"/>
<dbReference type="EMBL" id="AP012547">
    <property type="protein sequence ID" value="BAO29072.1"/>
    <property type="molecule type" value="Genomic_DNA"/>
</dbReference>